<keyword evidence="6" id="KW-1185">Reference proteome</keyword>
<dbReference type="InterPro" id="IPR051121">
    <property type="entry name" value="FAH"/>
</dbReference>
<dbReference type="PANTHER" id="PTHR42796:SF4">
    <property type="entry name" value="FUMARYLACETOACETATE HYDROLASE DOMAIN-CONTAINING PROTEIN 2A"/>
    <property type="match status" value="1"/>
</dbReference>
<dbReference type="GO" id="GO:0044281">
    <property type="term" value="P:small molecule metabolic process"/>
    <property type="evidence" value="ECO:0007669"/>
    <property type="project" value="UniProtKB-ARBA"/>
</dbReference>
<dbReference type="FunFam" id="3.90.850.10:FF:000008">
    <property type="entry name" value="FAA hydrolase family protein"/>
    <property type="match status" value="1"/>
</dbReference>
<dbReference type="InterPro" id="IPR036663">
    <property type="entry name" value="Fumarylacetoacetase_C_sf"/>
</dbReference>
<name>A0A5E4UA83_9BURK</name>
<protein>
    <submittedName>
        <fullName evidence="5">5-carboxymethyl-2-hydroxymuconate isomerase</fullName>
    </submittedName>
</protein>
<proteinExistence type="inferred from homology"/>
<comment type="similarity">
    <text evidence="2">Belongs to the FAH family.</text>
</comment>
<dbReference type="OrthoDB" id="9805307at2"/>
<organism evidence="5 6">
    <name type="scientific">Pandoraea terrigena</name>
    <dbReference type="NCBI Taxonomy" id="2508292"/>
    <lineage>
        <taxon>Bacteria</taxon>
        <taxon>Pseudomonadati</taxon>
        <taxon>Pseudomonadota</taxon>
        <taxon>Betaproteobacteria</taxon>
        <taxon>Burkholderiales</taxon>
        <taxon>Burkholderiaceae</taxon>
        <taxon>Pandoraea</taxon>
    </lineage>
</organism>
<comment type="cofactor">
    <cofactor evidence="1">
        <name>Mg(2+)</name>
        <dbReference type="ChEBI" id="CHEBI:18420"/>
    </cofactor>
</comment>
<keyword evidence="3" id="KW-0479">Metal-binding</keyword>
<dbReference type="SUPFAM" id="SSF56529">
    <property type="entry name" value="FAH"/>
    <property type="match status" value="1"/>
</dbReference>
<dbReference type="RefSeq" id="WP_150612576.1">
    <property type="nucleotide sequence ID" value="NZ_CABPRU010000003.1"/>
</dbReference>
<dbReference type="GO" id="GO:0016853">
    <property type="term" value="F:isomerase activity"/>
    <property type="evidence" value="ECO:0007669"/>
    <property type="project" value="UniProtKB-KW"/>
</dbReference>
<evidence type="ECO:0000313" key="5">
    <source>
        <dbReference type="EMBL" id="VVD96967.1"/>
    </source>
</evidence>
<evidence type="ECO:0000256" key="2">
    <source>
        <dbReference type="ARBA" id="ARBA00010211"/>
    </source>
</evidence>
<gene>
    <name evidence="5" type="ORF">PTE31013_01938</name>
</gene>
<dbReference type="Pfam" id="PF01557">
    <property type="entry name" value="FAA_hydrolase"/>
    <property type="match status" value="1"/>
</dbReference>
<dbReference type="EMBL" id="CABPRU010000003">
    <property type="protein sequence ID" value="VVD96967.1"/>
    <property type="molecule type" value="Genomic_DNA"/>
</dbReference>
<dbReference type="Proteomes" id="UP000334380">
    <property type="component" value="Unassembled WGS sequence"/>
</dbReference>
<evidence type="ECO:0000313" key="6">
    <source>
        <dbReference type="Proteomes" id="UP000334380"/>
    </source>
</evidence>
<accession>A0A5E4UA83</accession>
<feature type="domain" description="Fumarylacetoacetase-like C-terminal" evidence="4">
    <location>
        <begin position="76"/>
        <end position="281"/>
    </location>
</feature>
<keyword evidence="5" id="KW-0413">Isomerase</keyword>
<evidence type="ECO:0000256" key="3">
    <source>
        <dbReference type="ARBA" id="ARBA00022723"/>
    </source>
</evidence>
<reference evidence="5 6" key="1">
    <citation type="submission" date="2019-08" db="EMBL/GenBank/DDBJ databases">
        <authorList>
            <person name="Peeters C."/>
        </authorList>
    </citation>
    <scope>NUCLEOTIDE SEQUENCE [LARGE SCALE GENOMIC DNA]</scope>
    <source>
        <strain evidence="5 6">LMG 31013</strain>
    </source>
</reference>
<dbReference type="Gene3D" id="3.90.850.10">
    <property type="entry name" value="Fumarylacetoacetase-like, C-terminal domain"/>
    <property type="match status" value="1"/>
</dbReference>
<evidence type="ECO:0000256" key="1">
    <source>
        <dbReference type="ARBA" id="ARBA00001946"/>
    </source>
</evidence>
<evidence type="ECO:0000259" key="4">
    <source>
        <dbReference type="Pfam" id="PF01557"/>
    </source>
</evidence>
<dbReference type="PANTHER" id="PTHR42796">
    <property type="entry name" value="FUMARYLACETOACETATE HYDROLASE DOMAIN-CONTAINING PROTEIN 2A-RELATED"/>
    <property type="match status" value="1"/>
</dbReference>
<dbReference type="AlphaFoldDB" id="A0A5E4UA83"/>
<sequence length="291" mass="31744">MRLLSFEHGGRVSWGVIGERGGIIDLGALTGRRFPTLRSALEANAFNELTALASARNADLPVDDIRFLPVIPEPQKIFCVGLNYEAHRVEANRPKTGHPAIFVRTATSQVGHNENLVVPTESPSLDYEGELAIVIGKAGRRINESDAWSHIAGYAAYNDGSVREWQQHTTQWTSGKNFDATGAFGPWLVTRDEIEDGAELSLVTRLNGVEMQRATTHMMIFDIPSLISYASAFATLVPGDVILTGTPGGVGFKRQPPVFMRPGDLVEVEIERVGTLKNRVVAESINPTKVV</sequence>
<dbReference type="InterPro" id="IPR011234">
    <property type="entry name" value="Fumarylacetoacetase-like_C"/>
</dbReference>
<dbReference type="GO" id="GO:0046872">
    <property type="term" value="F:metal ion binding"/>
    <property type="evidence" value="ECO:0007669"/>
    <property type="project" value="UniProtKB-KW"/>
</dbReference>